<comment type="pathway">
    <text evidence="2">Organic acid metabolism; glycolate biosynthesis; glycolate from 2-phosphoglycolate: step 1/1.</text>
</comment>
<proteinExistence type="inferred from homology"/>
<dbReference type="InterPro" id="IPR023198">
    <property type="entry name" value="PGP-like_dom2"/>
</dbReference>
<dbReference type="GO" id="GO:0016787">
    <property type="term" value="F:hydrolase activity"/>
    <property type="evidence" value="ECO:0007669"/>
    <property type="project" value="UniProtKB-KW"/>
</dbReference>
<dbReference type="PANTHER" id="PTHR43434:SF1">
    <property type="entry name" value="PHOSPHOGLYCOLATE PHOSPHATASE"/>
    <property type="match status" value="1"/>
</dbReference>
<evidence type="ECO:0000256" key="3">
    <source>
        <dbReference type="ARBA" id="ARBA00006171"/>
    </source>
</evidence>
<accession>A0ABV9HZ26</accession>
<dbReference type="Proteomes" id="UP001596043">
    <property type="component" value="Unassembled WGS sequence"/>
</dbReference>
<evidence type="ECO:0000256" key="2">
    <source>
        <dbReference type="ARBA" id="ARBA00004818"/>
    </source>
</evidence>
<dbReference type="RefSeq" id="WP_379980186.1">
    <property type="nucleotide sequence ID" value="NZ_JBHSFV010000009.1"/>
</dbReference>
<protein>
    <recommendedName>
        <fullName evidence="4">phosphoglycolate phosphatase</fullName>
        <ecNumber evidence="4">3.1.3.18</ecNumber>
    </recommendedName>
</protein>
<dbReference type="Gene3D" id="3.40.50.1000">
    <property type="entry name" value="HAD superfamily/HAD-like"/>
    <property type="match status" value="1"/>
</dbReference>
<evidence type="ECO:0000313" key="6">
    <source>
        <dbReference type="Proteomes" id="UP001596043"/>
    </source>
</evidence>
<keyword evidence="5" id="KW-0378">Hydrolase</keyword>
<gene>
    <name evidence="5" type="ORF">ACFO3O_14905</name>
</gene>
<evidence type="ECO:0000313" key="5">
    <source>
        <dbReference type="EMBL" id="MFC4635199.1"/>
    </source>
</evidence>
<dbReference type="SFLD" id="SFLDS00003">
    <property type="entry name" value="Haloacid_Dehalogenase"/>
    <property type="match status" value="1"/>
</dbReference>
<sequence length="215" mass="24523">MSTSDTLYVFDIDGTLTDSIPTYLKVITKVLGDIGLKDIDTDYDNYLHHTDRYALEYNYERNYGKKAPDSLRFELDTLLGIELQKHDPVIEIPGARDLLFRFKEAKIPFAYGTGAFPKATGVKMRDAKIPLIEEVLATSITSVSRVGFVKEAIEKSKNFYDRDFKKIIAVGDGLWDLKAAQELNIDFLGVGLKNKEVMKQHGCTNWVEDFRHYKI</sequence>
<comment type="similarity">
    <text evidence="3">Belongs to the HAD-like hydrolase superfamily. CbbY/CbbZ/Gph/YieH family.</text>
</comment>
<dbReference type="SFLD" id="SFLDG01129">
    <property type="entry name" value="C1.5:_HAD__Beta-PGM__Phosphata"/>
    <property type="match status" value="1"/>
</dbReference>
<organism evidence="5 6">
    <name type="scientific">Dokdonia ponticola</name>
    <dbReference type="NCBI Taxonomy" id="2041041"/>
    <lineage>
        <taxon>Bacteria</taxon>
        <taxon>Pseudomonadati</taxon>
        <taxon>Bacteroidota</taxon>
        <taxon>Flavobacteriia</taxon>
        <taxon>Flavobacteriales</taxon>
        <taxon>Flavobacteriaceae</taxon>
        <taxon>Dokdonia</taxon>
    </lineage>
</organism>
<dbReference type="Gene3D" id="1.10.150.240">
    <property type="entry name" value="Putative phosphatase, domain 2"/>
    <property type="match status" value="1"/>
</dbReference>
<comment type="caution">
    <text evidence="5">The sequence shown here is derived from an EMBL/GenBank/DDBJ whole genome shotgun (WGS) entry which is preliminary data.</text>
</comment>
<dbReference type="EC" id="3.1.3.18" evidence="4"/>
<evidence type="ECO:0000256" key="4">
    <source>
        <dbReference type="ARBA" id="ARBA00013078"/>
    </source>
</evidence>
<dbReference type="PANTHER" id="PTHR43434">
    <property type="entry name" value="PHOSPHOGLYCOLATE PHOSPHATASE"/>
    <property type="match status" value="1"/>
</dbReference>
<dbReference type="EMBL" id="JBHSFV010000009">
    <property type="protein sequence ID" value="MFC4635199.1"/>
    <property type="molecule type" value="Genomic_DNA"/>
</dbReference>
<comment type="catalytic activity">
    <reaction evidence="1">
        <text>2-phosphoglycolate + H2O = glycolate + phosphate</text>
        <dbReference type="Rhea" id="RHEA:14369"/>
        <dbReference type="ChEBI" id="CHEBI:15377"/>
        <dbReference type="ChEBI" id="CHEBI:29805"/>
        <dbReference type="ChEBI" id="CHEBI:43474"/>
        <dbReference type="ChEBI" id="CHEBI:58033"/>
        <dbReference type="EC" id="3.1.3.18"/>
    </reaction>
</comment>
<dbReference type="CDD" id="cd01427">
    <property type="entry name" value="HAD_like"/>
    <property type="match status" value="1"/>
</dbReference>
<keyword evidence="6" id="KW-1185">Reference proteome</keyword>
<dbReference type="InterPro" id="IPR036412">
    <property type="entry name" value="HAD-like_sf"/>
</dbReference>
<dbReference type="InterPro" id="IPR023214">
    <property type="entry name" value="HAD_sf"/>
</dbReference>
<name>A0ABV9HZ26_9FLAO</name>
<evidence type="ECO:0000256" key="1">
    <source>
        <dbReference type="ARBA" id="ARBA00000830"/>
    </source>
</evidence>
<dbReference type="InterPro" id="IPR050155">
    <property type="entry name" value="HAD-like_hydrolase_sf"/>
</dbReference>
<reference evidence="6" key="1">
    <citation type="journal article" date="2019" name="Int. J. Syst. Evol. Microbiol.">
        <title>The Global Catalogue of Microorganisms (GCM) 10K type strain sequencing project: providing services to taxonomists for standard genome sequencing and annotation.</title>
        <authorList>
            <consortium name="The Broad Institute Genomics Platform"/>
            <consortium name="The Broad Institute Genome Sequencing Center for Infectious Disease"/>
            <person name="Wu L."/>
            <person name="Ma J."/>
        </authorList>
    </citation>
    <scope>NUCLEOTIDE SEQUENCE [LARGE SCALE GENOMIC DNA]</scope>
    <source>
        <strain evidence="6">YJ-61-S</strain>
    </source>
</reference>
<dbReference type="SUPFAM" id="SSF56784">
    <property type="entry name" value="HAD-like"/>
    <property type="match status" value="1"/>
</dbReference>
<dbReference type="Pfam" id="PF00702">
    <property type="entry name" value="Hydrolase"/>
    <property type="match status" value="1"/>
</dbReference>